<keyword evidence="1" id="KW-0378">Hydrolase</keyword>
<organism evidence="3 4">
    <name type="scientific">Exidia glandulosa HHB12029</name>
    <dbReference type="NCBI Taxonomy" id="1314781"/>
    <lineage>
        <taxon>Eukaryota</taxon>
        <taxon>Fungi</taxon>
        <taxon>Dikarya</taxon>
        <taxon>Basidiomycota</taxon>
        <taxon>Agaricomycotina</taxon>
        <taxon>Agaricomycetes</taxon>
        <taxon>Auriculariales</taxon>
        <taxon>Exidiaceae</taxon>
        <taxon>Exidia</taxon>
    </lineage>
</organism>
<dbReference type="Proteomes" id="UP000077266">
    <property type="component" value="Unassembled WGS sequence"/>
</dbReference>
<accession>A0A165E8E9</accession>
<dbReference type="PANTHER" id="PTHR45648">
    <property type="entry name" value="GDSL LIPASE/ACYLHYDROLASE FAMILY PROTEIN (AFU_ORTHOLOGUE AFUA_4G14700)"/>
    <property type="match status" value="1"/>
</dbReference>
<name>A0A165E8E9_EXIGL</name>
<reference evidence="3 4" key="1">
    <citation type="journal article" date="2016" name="Mol. Biol. Evol.">
        <title>Comparative Genomics of Early-Diverging Mushroom-Forming Fungi Provides Insights into the Origins of Lignocellulose Decay Capabilities.</title>
        <authorList>
            <person name="Nagy L.G."/>
            <person name="Riley R."/>
            <person name="Tritt A."/>
            <person name="Adam C."/>
            <person name="Daum C."/>
            <person name="Floudas D."/>
            <person name="Sun H."/>
            <person name="Yadav J.S."/>
            <person name="Pangilinan J."/>
            <person name="Larsson K.H."/>
            <person name="Matsuura K."/>
            <person name="Barry K."/>
            <person name="Labutti K."/>
            <person name="Kuo R."/>
            <person name="Ohm R.A."/>
            <person name="Bhattacharya S.S."/>
            <person name="Shirouzu T."/>
            <person name="Yoshinaga Y."/>
            <person name="Martin F.M."/>
            <person name="Grigoriev I.V."/>
            <person name="Hibbett D.S."/>
        </authorList>
    </citation>
    <scope>NUCLEOTIDE SEQUENCE [LARGE SCALE GENOMIC DNA]</scope>
    <source>
        <strain evidence="3 4">HHB12029</strain>
    </source>
</reference>
<proteinExistence type="predicted"/>
<evidence type="ECO:0000313" key="4">
    <source>
        <dbReference type="Proteomes" id="UP000077266"/>
    </source>
</evidence>
<keyword evidence="2" id="KW-0732">Signal</keyword>
<dbReference type="Pfam" id="PF00657">
    <property type="entry name" value="Lipase_GDSL"/>
    <property type="match status" value="1"/>
</dbReference>
<dbReference type="InterPro" id="IPR036514">
    <property type="entry name" value="SGNH_hydro_sf"/>
</dbReference>
<feature type="signal peptide" evidence="2">
    <location>
        <begin position="1"/>
        <end position="21"/>
    </location>
</feature>
<evidence type="ECO:0000313" key="3">
    <source>
        <dbReference type="EMBL" id="KZV86308.1"/>
    </source>
</evidence>
<dbReference type="InterPro" id="IPR051058">
    <property type="entry name" value="GDSL_Est/Lipase"/>
</dbReference>
<evidence type="ECO:0000256" key="2">
    <source>
        <dbReference type="SAM" id="SignalP"/>
    </source>
</evidence>
<dbReference type="GO" id="GO:0016788">
    <property type="term" value="F:hydrolase activity, acting on ester bonds"/>
    <property type="evidence" value="ECO:0007669"/>
    <property type="project" value="InterPro"/>
</dbReference>
<gene>
    <name evidence="3" type="ORF">EXIGLDRAFT_741606</name>
</gene>
<dbReference type="PANTHER" id="PTHR45648:SF22">
    <property type="entry name" value="GDSL LIPASE_ACYLHYDROLASE FAMILY PROTEIN (AFU_ORTHOLOGUE AFUA_4G14700)"/>
    <property type="match status" value="1"/>
</dbReference>
<sequence length="317" mass="34295">MQKIHLPLLLLSVGLLASAAARTLPEFKQLVTFGDSYSDVGAAAALGGTAWPVFAASDAGLTLHPFAKAGAACSNKITPLPSPPVIESQVPAWLEFKERTSLSARAQLETVYTLWIGTNDVGVHGLLTGDAPGKTVVDTTACVVNWVKAMYRNGARNFISQNMIPLQLTPLYSPDGHLNRYWNLQRNATEWSIMITELTTAGNALSTLMLKDLAHKLPEAKIALFDSHGLFLDMYKYPQLYLNGSAPLNVTGAIIECVYELNGGPVGGACPPPVLGPAQDSFLWFDELHPSQQANRIVAREIANALRGETRWATWIS</sequence>
<dbReference type="SUPFAM" id="SSF52266">
    <property type="entry name" value="SGNH hydrolase"/>
    <property type="match status" value="1"/>
</dbReference>
<dbReference type="OrthoDB" id="1600564at2759"/>
<feature type="chain" id="PRO_5007857055" evidence="2">
    <location>
        <begin position="22"/>
        <end position="317"/>
    </location>
</feature>
<dbReference type="EMBL" id="KV426160">
    <property type="protein sequence ID" value="KZV86308.1"/>
    <property type="molecule type" value="Genomic_DNA"/>
</dbReference>
<keyword evidence="4" id="KW-1185">Reference proteome</keyword>
<dbReference type="STRING" id="1314781.A0A165E8E9"/>
<protein>
    <submittedName>
        <fullName evidence="3">Carbohydrate esterase family 16 protein</fullName>
    </submittedName>
</protein>
<evidence type="ECO:0000256" key="1">
    <source>
        <dbReference type="ARBA" id="ARBA00022801"/>
    </source>
</evidence>
<dbReference type="AlphaFoldDB" id="A0A165E8E9"/>
<dbReference type="InterPro" id="IPR001087">
    <property type="entry name" value="GDSL"/>
</dbReference>
<dbReference type="Gene3D" id="3.40.50.1110">
    <property type="entry name" value="SGNH hydrolase"/>
    <property type="match status" value="1"/>
</dbReference>
<dbReference type="InParanoid" id="A0A165E8E9"/>